<evidence type="ECO:0008006" key="4">
    <source>
        <dbReference type="Google" id="ProtNLM"/>
    </source>
</evidence>
<evidence type="ECO:0000313" key="2">
    <source>
        <dbReference type="EMBL" id="BBL80064.1"/>
    </source>
</evidence>
<feature type="transmembrane region" description="Helical" evidence="1">
    <location>
        <begin position="117"/>
        <end position="145"/>
    </location>
</feature>
<organism evidence="2 3">
    <name type="scientific">Rubrobacter xylanophilus</name>
    <dbReference type="NCBI Taxonomy" id="49319"/>
    <lineage>
        <taxon>Bacteria</taxon>
        <taxon>Bacillati</taxon>
        <taxon>Actinomycetota</taxon>
        <taxon>Rubrobacteria</taxon>
        <taxon>Rubrobacterales</taxon>
        <taxon>Rubrobacteraceae</taxon>
        <taxon>Rubrobacter</taxon>
    </lineage>
</organism>
<dbReference type="Proteomes" id="UP000318065">
    <property type="component" value="Chromosome"/>
</dbReference>
<keyword evidence="1" id="KW-0812">Transmembrane</keyword>
<dbReference type="AlphaFoldDB" id="A0A510HJG6"/>
<evidence type="ECO:0000313" key="3">
    <source>
        <dbReference type="Proteomes" id="UP000318065"/>
    </source>
</evidence>
<keyword evidence="1" id="KW-0472">Membrane</keyword>
<dbReference type="RefSeq" id="WP_143528080.1">
    <property type="nucleotide sequence ID" value="NZ_AP019791.1"/>
</dbReference>
<feature type="transmembrane region" description="Helical" evidence="1">
    <location>
        <begin position="20"/>
        <end position="40"/>
    </location>
</feature>
<dbReference type="PANTHER" id="PTHR37305:SF1">
    <property type="entry name" value="MEMBRANE PROTEIN"/>
    <property type="match status" value="1"/>
</dbReference>
<dbReference type="EMBL" id="AP019791">
    <property type="protein sequence ID" value="BBL80064.1"/>
    <property type="molecule type" value="Genomic_DNA"/>
</dbReference>
<feature type="transmembrane region" description="Helical" evidence="1">
    <location>
        <begin position="259"/>
        <end position="278"/>
    </location>
</feature>
<keyword evidence="1" id="KW-1133">Transmembrane helix</keyword>
<dbReference type="PANTHER" id="PTHR37305">
    <property type="entry name" value="INTEGRAL MEMBRANE PROTEIN-RELATED"/>
    <property type="match status" value="1"/>
</dbReference>
<evidence type="ECO:0000256" key="1">
    <source>
        <dbReference type="SAM" id="Phobius"/>
    </source>
</evidence>
<name>A0A510HJG6_9ACTN</name>
<proteinExistence type="predicted"/>
<gene>
    <name evidence="2" type="ORF">RxyAA322_19180</name>
</gene>
<feature type="transmembrane region" description="Helical" evidence="1">
    <location>
        <begin position="165"/>
        <end position="187"/>
    </location>
</feature>
<reference evidence="2" key="1">
    <citation type="journal article" date="2019" name="Microbiol. Resour. Announc.">
        <title>Complete Genome Sequence of Rubrobacter xylanophilus Strain AA3-22, Isolated from Arima Onsen in Japan.</title>
        <authorList>
            <person name="Tomariguchi N."/>
            <person name="Miyazaki K."/>
        </authorList>
    </citation>
    <scope>NUCLEOTIDE SEQUENCE [LARGE SCALE GENOMIC DNA]</scope>
    <source>
        <strain evidence="2">AA3-22</strain>
    </source>
</reference>
<accession>A0A510HJG6</accession>
<feature type="transmembrane region" description="Helical" evidence="1">
    <location>
        <begin position="76"/>
        <end position="97"/>
    </location>
</feature>
<protein>
    <recommendedName>
        <fullName evidence="4">ABC transporter permease</fullName>
    </recommendedName>
</protein>
<keyword evidence="3" id="KW-1185">Reference proteome</keyword>
<dbReference type="Pfam" id="PF12730">
    <property type="entry name" value="ABC2_membrane_4"/>
    <property type="match status" value="1"/>
</dbReference>
<dbReference type="OrthoDB" id="3376858at2"/>
<sequence length="284" mass="29676">MIPSLRAELLKLRKRPATWVLALVWLAVVLVFGYLFFYLISTVPAEGLPEGQRAQQEALGEQLRRGLLPENLLANLFANGTFGTGGAIALILGALAAGSEYGWGTLKTALTQRPGRLAFLCGKALALAIFLLLFVLLGLAAGAAGSYAVALLEGAAADWPPPEEFARAVGAGFLILAAWAYLGFALATLFRGTALAIGLGLAWSLAVESTLTLLPVESDAYETLRSLLLGENTASLGGYFGPAPQGLGVPEPLVEPGRAAATLAAYTLLFIAVAALALRRRDVT</sequence>
<feature type="transmembrane region" description="Helical" evidence="1">
    <location>
        <begin position="194"/>
        <end position="216"/>
    </location>
</feature>